<geneLocation type="plasmid" evidence="2">
    <name>unnamed1</name>
</geneLocation>
<dbReference type="EMBL" id="CP034329">
    <property type="protein sequence ID" value="AZL61310.1"/>
    <property type="molecule type" value="Genomic_DNA"/>
</dbReference>
<evidence type="ECO:0000313" key="2">
    <source>
        <dbReference type="EMBL" id="AZL61310.1"/>
    </source>
</evidence>
<organism evidence="2 3">
    <name type="scientific">Tabrizicola piscis</name>
    <dbReference type="NCBI Taxonomy" id="2494374"/>
    <lineage>
        <taxon>Bacteria</taxon>
        <taxon>Pseudomonadati</taxon>
        <taxon>Pseudomonadota</taxon>
        <taxon>Alphaproteobacteria</taxon>
        <taxon>Rhodobacterales</taxon>
        <taxon>Paracoccaceae</taxon>
        <taxon>Tabrizicola</taxon>
    </lineage>
</organism>
<gene>
    <name evidence="2" type="ORF">EI545_20345</name>
</gene>
<dbReference type="CDD" id="cd00371">
    <property type="entry name" value="HMA"/>
    <property type="match status" value="1"/>
</dbReference>
<dbReference type="Pfam" id="PF00403">
    <property type="entry name" value="HMA"/>
    <property type="match status" value="1"/>
</dbReference>
<keyword evidence="3" id="KW-1185">Reference proteome</keyword>
<dbReference type="AlphaFoldDB" id="A0A3S8UCH3"/>
<dbReference type="Gene3D" id="3.30.70.100">
    <property type="match status" value="1"/>
</dbReference>
<dbReference type="PROSITE" id="PS50846">
    <property type="entry name" value="HMA_2"/>
    <property type="match status" value="1"/>
</dbReference>
<dbReference type="InterPro" id="IPR006121">
    <property type="entry name" value="HMA_dom"/>
</dbReference>
<dbReference type="InterPro" id="IPR036163">
    <property type="entry name" value="HMA_dom_sf"/>
</dbReference>
<feature type="domain" description="HMA" evidence="1">
    <location>
        <begin position="1"/>
        <end position="62"/>
    </location>
</feature>
<name>A0A3S8UCH3_9RHOB</name>
<keyword evidence="2" id="KW-0614">Plasmid</keyword>
<dbReference type="GO" id="GO:0046872">
    <property type="term" value="F:metal ion binding"/>
    <property type="evidence" value="ECO:0007669"/>
    <property type="project" value="InterPro"/>
</dbReference>
<accession>A0A3S8UCH3</accession>
<evidence type="ECO:0000313" key="3">
    <source>
        <dbReference type="Proteomes" id="UP000282002"/>
    </source>
</evidence>
<proteinExistence type="predicted"/>
<reference evidence="2 3" key="1">
    <citation type="submission" date="2018-12" db="EMBL/GenBank/DDBJ databases">
        <title>Complete genome sequencing of Tabrizicola sp. K13M18.</title>
        <authorList>
            <person name="Bae J.-W."/>
        </authorList>
    </citation>
    <scope>NUCLEOTIDE SEQUENCE [LARGE SCALE GENOMIC DNA]</scope>
    <source>
        <strain evidence="2 3">K13M18</strain>
        <plasmid evidence="2 3">unnamed1</plasmid>
    </source>
</reference>
<dbReference type="RefSeq" id="WP_125327780.1">
    <property type="nucleotide sequence ID" value="NZ_CP034329.1"/>
</dbReference>
<sequence length="62" mass="6444">MQFHIENMTCGGCARSVTKAIQAVDPSAEVSADPASHKVEVKSAASRDRLVAALTEVGYAPA</sequence>
<dbReference type="SUPFAM" id="SSF55008">
    <property type="entry name" value="HMA, heavy metal-associated domain"/>
    <property type="match status" value="1"/>
</dbReference>
<dbReference type="KEGG" id="taw:EI545_20345"/>
<dbReference type="Proteomes" id="UP000282002">
    <property type="component" value="Plasmid unnamed1"/>
</dbReference>
<protein>
    <submittedName>
        <fullName evidence="2">Copper chaperone</fullName>
    </submittedName>
</protein>
<evidence type="ECO:0000259" key="1">
    <source>
        <dbReference type="PROSITE" id="PS50846"/>
    </source>
</evidence>
<dbReference type="OrthoDB" id="9801832at2"/>